<feature type="repeat" description="WD" evidence="3">
    <location>
        <begin position="891"/>
        <end position="932"/>
    </location>
</feature>
<dbReference type="PRINTS" id="PR00364">
    <property type="entry name" value="DISEASERSIST"/>
</dbReference>
<dbReference type="InterPro" id="IPR002182">
    <property type="entry name" value="NB-ARC"/>
</dbReference>
<dbReference type="CDD" id="cd00200">
    <property type="entry name" value="WD40"/>
    <property type="match status" value="2"/>
</dbReference>
<dbReference type="Pfam" id="PF00400">
    <property type="entry name" value="WD40"/>
    <property type="match status" value="12"/>
</dbReference>
<keyword evidence="1 3" id="KW-0853">WD repeat</keyword>
<feature type="domain" description="HTH cro/C1-type" evidence="5">
    <location>
        <begin position="20"/>
        <end position="61"/>
    </location>
</feature>
<dbReference type="InterPro" id="IPR020472">
    <property type="entry name" value="WD40_PAC1"/>
</dbReference>
<dbReference type="SUPFAM" id="SSF69322">
    <property type="entry name" value="Tricorn protease domain 2"/>
    <property type="match status" value="1"/>
</dbReference>
<dbReference type="Pfam" id="PF01381">
    <property type="entry name" value="HTH_3"/>
    <property type="match status" value="1"/>
</dbReference>
<feature type="repeat" description="WD" evidence="3">
    <location>
        <begin position="807"/>
        <end position="848"/>
    </location>
</feature>
<dbReference type="SUPFAM" id="SSF50978">
    <property type="entry name" value="WD40 repeat-like"/>
    <property type="match status" value="1"/>
</dbReference>
<keyword evidence="2" id="KW-0677">Repeat</keyword>
<sequence>MVQMKNTPYRKRDYTFGQDMLALRTAMGLTQESLAERLCVSRKTIGRWEAGESYPGIAHLKVLVAVAIEKQAFPSGQEQEAIRAFWQKSHRNALLDERWLQALLDAHRSHRSFTEPGSEIRTREQTSVSSTGNQSRVDWGEALDVSIFYGRAGDLNLLSRWIVQEQYRMVGVLGLGGIGKSAVATKCLHLVAAHFDVVIWRSLRDAPSCEALLDDCFQILAPQDLREVSMSLEQRLRLLLKHLRANRVLLVLDNLEVLLEDEKDTGHMRPGYEGYGRLLSLIAETDHQSCLLFTSREKPSILVPLEGSRVPVGVLRLARLDVEACRQLLAEKGVVGSAAEQERLIEAYGGNPLALKIVASTIVDLFSGEITLFMQQGNVVFGGVRELLNEQYARLSKLAQQLLGWLAIVREPVSIEELLNLQGMPIARAYLLEAVDSLRRRSLIEQGRLSGSLTLQSVVLEYVTAQLIAELAAEIEHNQPQRLIEHGLELAMSKEYVRQTQRRLIVSPLLMHVRKAYSGYMEVDTHLLTLLDSLRARSVHAQGYGPANVLALLREFRGHLRGLDLSSLAIRGAVFQGTEMQDTQLTEATLRDTTFTEALDAIRTVALSSDGSLWAAGSWRGKVRVWRQGGKILHLAWQAHTSTVSSLAFSPDGLTLATGSWDGALKLWEVESGSLLWTSWRTNNIQSLAFMPGGQMIVSGGNDGAVQLWDSRDGKHVMTLSGQSGAVYALAWHPTGELLASGGLDGQIRLWRWRGTQPAPEIRILTGHRDWVFSLAFSPDGKTLASGSFDRMVRLWDTESWQVRETLPEHMDRVRALAWSSDGRFLASCGFDQLPRVWDVERGSYCLSLQGHTGAVTSIAFTPDRRHLLTGSDDNTLRVWDVVNGQCIYILQGYAVSLYDVAWHPDGARLASADSDAVVTVWEMGSGAVLKQFRGHRWIVHGIAWSPDGHFLASCAWDSTVRVWDIETGGMHCLMENPGNDDTFFYGVTWSPDGKYLASGNYQGRVYVWDAASGACRWIGHLPPAIIRRVEWSPDGTLLASCSDNGSISLWDAATGQLQRSLQGSGSMVKSIAWNADSSRLASCGGGQGHGEIFIWDVQSGECLDVLTEVSGIPMHLHGHQMELPWSVAVVMACYGGGM</sequence>
<dbReference type="InterPro" id="IPR010982">
    <property type="entry name" value="Lambda_DNA-bd_dom_sf"/>
</dbReference>
<dbReference type="Gene3D" id="1.10.260.40">
    <property type="entry name" value="lambda repressor-like DNA-binding domains"/>
    <property type="match status" value="1"/>
</dbReference>
<dbReference type="InterPro" id="IPR001680">
    <property type="entry name" value="WD40_rpt"/>
</dbReference>
<dbReference type="PROSITE" id="PS50294">
    <property type="entry name" value="WD_REPEATS_REGION"/>
    <property type="match status" value="8"/>
</dbReference>
<dbReference type="InterPro" id="IPR015943">
    <property type="entry name" value="WD40/YVTN_repeat-like_dom_sf"/>
</dbReference>
<reference evidence="7" key="1">
    <citation type="submission" date="2018-12" db="EMBL/GenBank/DDBJ databases">
        <title>Tengunoibacter tsumagoiensis gen. nov., sp. nov., Dictyobacter kobayashii sp. nov., D. alpinus sp. nov., and D. joshuensis sp. nov. and description of Dictyobacteraceae fam. nov. within the order Ktedonobacterales isolated from Tengu-no-mugimeshi.</title>
        <authorList>
            <person name="Wang C.M."/>
            <person name="Zheng Y."/>
            <person name="Sakai Y."/>
            <person name="Toyoda A."/>
            <person name="Minakuchi Y."/>
            <person name="Abe K."/>
            <person name="Yokota A."/>
            <person name="Yabe S."/>
        </authorList>
    </citation>
    <scope>NUCLEOTIDE SEQUENCE [LARGE SCALE GENOMIC DNA]</scope>
    <source>
        <strain evidence="7">Uno16</strain>
    </source>
</reference>
<feature type="repeat" description="WD" evidence="3">
    <location>
        <begin position="637"/>
        <end position="678"/>
    </location>
</feature>
<feature type="repeat" description="WD" evidence="3">
    <location>
        <begin position="720"/>
        <end position="751"/>
    </location>
</feature>
<feature type="repeat" description="WD" evidence="3">
    <location>
        <begin position="678"/>
        <end position="719"/>
    </location>
</feature>
<comment type="caution">
    <text evidence="6">The sequence shown here is derived from an EMBL/GenBank/DDBJ whole genome shotgun (WGS) entry which is preliminary data.</text>
</comment>
<proteinExistence type="predicted"/>
<dbReference type="PROSITE" id="PS50082">
    <property type="entry name" value="WD_REPEATS_2"/>
    <property type="match status" value="10"/>
</dbReference>
<keyword evidence="7" id="KW-1185">Reference proteome</keyword>
<evidence type="ECO:0000256" key="3">
    <source>
        <dbReference type="PROSITE-ProRule" id="PRU00221"/>
    </source>
</evidence>
<feature type="repeat" description="WD" evidence="3">
    <location>
        <begin position="933"/>
        <end position="969"/>
    </location>
</feature>
<dbReference type="CDD" id="cd00093">
    <property type="entry name" value="HTH_XRE"/>
    <property type="match status" value="1"/>
</dbReference>
<evidence type="ECO:0000313" key="7">
    <source>
        <dbReference type="Proteomes" id="UP000287171"/>
    </source>
</evidence>
<dbReference type="SMART" id="SM00320">
    <property type="entry name" value="WD40"/>
    <property type="match status" value="12"/>
</dbReference>
<dbReference type="GO" id="GO:0043531">
    <property type="term" value="F:ADP binding"/>
    <property type="evidence" value="ECO:0007669"/>
    <property type="project" value="InterPro"/>
</dbReference>
<dbReference type="Pfam" id="PF00931">
    <property type="entry name" value="NB-ARC"/>
    <property type="match status" value="1"/>
</dbReference>
<dbReference type="Gene3D" id="3.40.50.300">
    <property type="entry name" value="P-loop containing nucleotide triphosphate hydrolases"/>
    <property type="match status" value="1"/>
</dbReference>
<feature type="compositionally biased region" description="Polar residues" evidence="4">
    <location>
        <begin position="125"/>
        <end position="134"/>
    </location>
</feature>
<dbReference type="GO" id="GO:0003677">
    <property type="term" value="F:DNA binding"/>
    <property type="evidence" value="ECO:0007669"/>
    <property type="project" value="InterPro"/>
</dbReference>
<dbReference type="InterPro" id="IPR019775">
    <property type="entry name" value="WD40_repeat_CS"/>
</dbReference>
<dbReference type="SUPFAM" id="SSF47413">
    <property type="entry name" value="lambda repressor-like DNA-binding domains"/>
    <property type="match status" value="1"/>
</dbReference>
<name>A0A402BEW2_9CHLR</name>
<dbReference type="SUPFAM" id="SSF50969">
    <property type="entry name" value="YVTN repeat-like/Quinoprotein amine dehydrogenase"/>
    <property type="match status" value="1"/>
</dbReference>
<dbReference type="Gene3D" id="2.130.10.10">
    <property type="entry name" value="YVTN repeat-like/Quinoprotein amine dehydrogenase"/>
    <property type="match status" value="5"/>
</dbReference>
<feature type="repeat" description="WD" evidence="3">
    <location>
        <begin position="988"/>
        <end position="1014"/>
    </location>
</feature>
<protein>
    <recommendedName>
        <fullName evidence="5">HTH cro/C1-type domain-containing protein</fullName>
    </recommendedName>
</protein>
<dbReference type="EMBL" id="BIFT01000002">
    <property type="protein sequence ID" value="GCE29928.1"/>
    <property type="molecule type" value="Genomic_DNA"/>
</dbReference>
<feature type="repeat" description="WD" evidence="3">
    <location>
        <begin position="1027"/>
        <end position="1061"/>
    </location>
</feature>
<dbReference type="InterPro" id="IPR036322">
    <property type="entry name" value="WD40_repeat_dom_sf"/>
</dbReference>
<evidence type="ECO:0000256" key="1">
    <source>
        <dbReference type="ARBA" id="ARBA00022574"/>
    </source>
</evidence>
<dbReference type="InterPro" id="IPR027417">
    <property type="entry name" value="P-loop_NTPase"/>
</dbReference>
<evidence type="ECO:0000259" key="5">
    <source>
        <dbReference type="PROSITE" id="PS50943"/>
    </source>
</evidence>
<dbReference type="InterPro" id="IPR001387">
    <property type="entry name" value="Cro/C1-type_HTH"/>
</dbReference>
<evidence type="ECO:0000256" key="4">
    <source>
        <dbReference type="SAM" id="MobiDB-lite"/>
    </source>
</evidence>
<dbReference type="SUPFAM" id="SSF52540">
    <property type="entry name" value="P-loop containing nucleoside triphosphate hydrolases"/>
    <property type="match status" value="1"/>
</dbReference>
<dbReference type="PANTHER" id="PTHR19848">
    <property type="entry name" value="WD40 REPEAT PROTEIN"/>
    <property type="match status" value="1"/>
</dbReference>
<dbReference type="AlphaFoldDB" id="A0A402BEW2"/>
<dbReference type="PANTHER" id="PTHR19848:SF8">
    <property type="entry name" value="F-BOX AND WD REPEAT DOMAIN CONTAINING 7"/>
    <property type="match status" value="1"/>
</dbReference>
<dbReference type="Proteomes" id="UP000287171">
    <property type="component" value="Unassembled WGS sequence"/>
</dbReference>
<dbReference type="PROSITE" id="PS00678">
    <property type="entry name" value="WD_REPEATS_1"/>
    <property type="match status" value="7"/>
</dbReference>
<feature type="repeat" description="WD" evidence="3">
    <location>
        <begin position="765"/>
        <end position="806"/>
    </location>
</feature>
<dbReference type="PRINTS" id="PR00320">
    <property type="entry name" value="GPROTEINBRPT"/>
</dbReference>
<accession>A0A402BEW2</accession>
<dbReference type="SMART" id="SM00530">
    <property type="entry name" value="HTH_XRE"/>
    <property type="match status" value="1"/>
</dbReference>
<feature type="repeat" description="WD" evidence="3">
    <location>
        <begin position="849"/>
        <end position="890"/>
    </location>
</feature>
<evidence type="ECO:0000313" key="6">
    <source>
        <dbReference type="EMBL" id="GCE29928.1"/>
    </source>
</evidence>
<organism evidence="6 7">
    <name type="scientific">Dictyobacter alpinus</name>
    <dbReference type="NCBI Taxonomy" id="2014873"/>
    <lineage>
        <taxon>Bacteria</taxon>
        <taxon>Bacillati</taxon>
        <taxon>Chloroflexota</taxon>
        <taxon>Ktedonobacteria</taxon>
        <taxon>Ktedonobacterales</taxon>
        <taxon>Dictyobacteraceae</taxon>
        <taxon>Dictyobacter</taxon>
    </lineage>
</organism>
<gene>
    <name evidence="6" type="ORF">KDA_54120</name>
</gene>
<evidence type="ECO:0000256" key="2">
    <source>
        <dbReference type="ARBA" id="ARBA00022737"/>
    </source>
</evidence>
<dbReference type="PROSITE" id="PS50943">
    <property type="entry name" value="HTH_CROC1"/>
    <property type="match status" value="1"/>
</dbReference>
<dbReference type="InterPro" id="IPR011044">
    <property type="entry name" value="Quino_amine_DH_bsu"/>
</dbReference>
<feature type="region of interest" description="Disordered" evidence="4">
    <location>
        <begin position="114"/>
        <end position="134"/>
    </location>
</feature>